<organism evidence="1">
    <name type="scientific">Rhizophora mucronata</name>
    <name type="common">Asiatic mangrove</name>
    <dbReference type="NCBI Taxonomy" id="61149"/>
    <lineage>
        <taxon>Eukaryota</taxon>
        <taxon>Viridiplantae</taxon>
        <taxon>Streptophyta</taxon>
        <taxon>Embryophyta</taxon>
        <taxon>Tracheophyta</taxon>
        <taxon>Spermatophyta</taxon>
        <taxon>Magnoliopsida</taxon>
        <taxon>eudicotyledons</taxon>
        <taxon>Gunneridae</taxon>
        <taxon>Pentapetalae</taxon>
        <taxon>rosids</taxon>
        <taxon>fabids</taxon>
        <taxon>Malpighiales</taxon>
        <taxon>Rhizophoraceae</taxon>
        <taxon>Rhizophora</taxon>
    </lineage>
</organism>
<evidence type="ECO:0000313" key="1">
    <source>
        <dbReference type="EMBL" id="MBW97354.1"/>
    </source>
</evidence>
<proteinExistence type="predicted"/>
<name>A0A2P2JV61_RHIMU</name>
<dbReference type="AlphaFoldDB" id="A0A2P2JV61"/>
<protein>
    <submittedName>
        <fullName evidence="1">Uncharacterized protein</fullName>
    </submittedName>
</protein>
<accession>A0A2P2JV61</accession>
<sequence length="61" mass="7483">MLLFHESVFLLMHFRDLFTLLEICRSWHILLYQHHLRPLSELRTGRPTGARTSSRQWQRHL</sequence>
<reference evidence="1" key="1">
    <citation type="submission" date="2018-02" db="EMBL/GenBank/DDBJ databases">
        <title>Rhizophora mucronata_Transcriptome.</title>
        <authorList>
            <person name="Meera S.P."/>
            <person name="Sreeshan A."/>
            <person name="Augustine A."/>
        </authorList>
    </citation>
    <scope>NUCLEOTIDE SEQUENCE</scope>
    <source>
        <tissue evidence="1">Leaf</tissue>
    </source>
</reference>
<dbReference type="EMBL" id="GGEC01016871">
    <property type="protein sequence ID" value="MBW97354.1"/>
    <property type="molecule type" value="Transcribed_RNA"/>
</dbReference>